<sequence>MKDWLLANNIVSPIKFVSNTSRWPILFPYILWNILKRLNDKVFGVESERQESVYVHSVRMVEMGVSRGPSLHFADNNRQQDVDSLEVYRLIKESSGSCGSTLLPHILDLIARPWDIQLWHVRRRGNTLADRVAKLATEEDFLCHRYLDPPSSCLGVLLTEAALAEGGVDG</sequence>
<organism evidence="1 2">
    <name type="scientific">Hibiscus sabdariffa</name>
    <name type="common">roselle</name>
    <dbReference type="NCBI Taxonomy" id="183260"/>
    <lineage>
        <taxon>Eukaryota</taxon>
        <taxon>Viridiplantae</taxon>
        <taxon>Streptophyta</taxon>
        <taxon>Embryophyta</taxon>
        <taxon>Tracheophyta</taxon>
        <taxon>Spermatophyta</taxon>
        <taxon>Magnoliopsida</taxon>
        <taxon>eudicotyledons</taxon>
        <taxon>Gunneridae</taxon>
        <taxon>Pentapetalae</taxon>
        <taxon>rosids</taxon>
        <taxon>malvids</taxon>
        <taxon>Malvales</taxon>
        <taxon>Malvaceae</taxon>
        <taxon>Malvoideae</taxon>
        <taxon>Hibiscus</taxon>
    </lineage>
</organism>
<accession>A0ABR2FD20</accession>
<dbReference type="Proteomes" id="UP001472677">
    <property type="component" value="Unassembled WGS sequence"/>
</dbReference>
<reference evidence="1 2" key="1">
    <citation type="journal article" date="2024" name="G3 (Bethesda)">
        <title>Genome assembly of Hibiscus sabdariffa L. provides insights into metabolisms of medicinal natural products.</title>
        <authorList>
            <person name="Kim T."/>
        </authorList>
    </citation>
    <scope>NUCLEOTIDE SEQUENCE [LARGE SCALE GENOMIC DNA]</scope>
    <source>
        <strain evidence="1">TK-2024</strain>
        <tissue evidence="1">Old leaves</tissue>
    </source>
</reference>
<comment type="caution">
    <text evidence="1">The sequence shown here is derived from an EMBL/GenBank/DDBJ whole genome shotgun (WGS) entry which is preliminary data.</text>
</comment>
<gene>
    <name evidence="1" type="ORF">V6N12_069105</name>
</gene>
<dbReference type="EMBL" id="JBBPBM010000006">
    <property type="protein sequence ID" value="KAK8578761.1"/>
    <property type="molecule type" value="Genomic_DNA"/>
</dbReference>
<evidence type="ECO:0008006" key="3">
    <source>
        <dbReference type="Google" id="ProtNLM"/>
    </source>
</evidence>
<protein>
    <recommendedName>
        <fullName evidence="3">RNase H type-1 domain-containing protein</fullName>
    </recommendedName>
</protein>
<name>A0ABR2FD20_9ROSI</name>
<evidence type="ECO:0000313" key="2">
    <source>
        <dbReference type="Proteomes" id="UP001472677"/>
    </source>
</evidence>
<keyword evidence="2" id="KW-1185">Reference proteome</keyword>
<evidence type="ECO:0000313" key="1">
    <source>
        <dbReference type="EMBL" id="KAK8578761.1"/>
    </source>
</evidence>
<proteinExistence type="predicted"/>